<proteinExistence type="predicted"/>
<dbReference type="GO" id="GO:0003723">
    <property type="term" value="F:RNA binding"/>
    <property type="evidence" value="ECO:0007669"/>
    <property type="project" value="UniProtKB-KW"/>
</dbReference>
<keyword evidence="6" id="KW-1185">Reference proteome</keyword>
<dbReference type="EMBL" id="SJPY01000001">
    <property type="protein sequence ID" value="TWU46061.1"/>
    <property type="molecule type" value="Genomic_DNA"/>
</dbReference>
<name>A0A5C6EEA7_9BACT</name>
<keyword evidence="4" id="KW-0694">RNA-binding</keyword>
<organism evidence="5 6">
    <name type="scientific">Novipirellula aureliae</name>
    <dbReference type="NCBI Taxonomy" id="2527966"/>
    <lineage>
        <taxon>Bacteria</taxon>
        <taxon>Pseudomonadati</taxon>
        <taxon>Planctomycetota</taxon>
        <taxon>Planctomycetia</taxon>
        <taxon>Pirellulales</taxon>
        <taxon>Pirellulaceae</taxon>
        <taxon>Novipirellula</taxon>
    </lineage>
</organism>
<dbReference type="GO" id="GO:0000179">
    <property type="term" value="F:rRNA (adenine-N6,N6-)-dimethyltransferase activity"/>
    <property type="evidence" value="ECO:0007669"/>
    <property type="project" value="TreeGrafter"/>
</dbReference>
<dbReference type="PANTHER" id="PTHR11727:SF14">
    <property type="entry name" value="BLL8166 PROTEIN"/>
    <property type="match status" value="1"/>
</dbReference>
<comment type="caution">
    <text evidence="5">The sequence shown here is derived from an EMBL/GenBank/DDBJ whole genome shotgun (WGS) entry which is preliminary data.</text>
</comment>
<evidence type="ECO:0000256" key="2">
    <source>
        <dbReference type="ARBA" id="ARBA00022679"/>
    </source>
</evidence>
<dbReference type="InterPro" id="IPR029063">
    <property type="entry name" value="SAM-dependent_MTases_sf"/>
</dbReference>
<evidence type="ECO:0000313" key="5">
    <source>
        <dbReference type="EMBL" id="TWU46061.1"/>
    </source>
</evidence>
<reference evidence="5 6" key="1">
    <citation type="submission" date="2019-02" db="EMBL/GenBank/DDBJ databases">
        <title>Deep-cultivation of Planctomycetes and their phenomic and genomic characterization uncovers novel biology.</title>
        <authorList>
            <person name="Wiegand S."/>
            <person name="Jogler M."/>
            <person name="Boedeker C."/>
            <person name="Pinto D."/>
            <person name="Vollmers J."/>
            <person name="Rivas-Marin E."/>
            <person name="Kohn T."/>
            <person name="Peeters S.H."/>
            <person name="Heuer A."/>
            <person name="Rast P."/>
            <person name="Oberbeckmann S."/>
            <person name="Bunk B."/>
            <person name="Jeske O."/>
            <person name="Meyerdierks A."/>
            <person name="Storesund J.E."/>
            <person name="Kallscheuer N."/>
            <person name="Luecker S."/>
            <person name="Lage O.M."/>
            <person name="Pohl T."/>
            <person name="Merkel B.J."/>
            <person name="Hornburger P."/>
            <person name="Mueller R.-W."/>
            <person name="Bruemmer F."/>
            <person name="Labrenz M."/>
            <person name="Spormann A.M."/>
            <person name="Op Den Camp H."/>
            <person name="Overmann J."/>
            <person name="Amann R."/>
            <person name="Jetten M.S.M."/>
            <person name="Mascher T."/>
            <person name="Medema M.H."/>
            <person name="Devos D.P."/>
            <person name="Kaster A.-K."/>
            <person name="Ovreas L."/>
            <person name="Rohde M."/>
            <person name="Galperin M.Y."/>
            <person name="Jogler C."/>
        </authorList>
    </citation>
    <scope>NUCLEOTIDE SEQUENCE [LARGE SCALE GENOMIC DNA]</scope>
    <source>
        <strain evidence="5 6">Q31b</strain>
    </source>
</reference>
<dbReference type="OrthoDB" id="9805585at2"/>
<evidence type="ECO:0000256" key="1">
    <source>
        <dbReference type="ARBA" id="ARBA00022603"/>
    </source>
</evidence>
<evidence type="ECO:0000256" key="4">
    <source>
        <dbReference type="ARBA" id="ARBA00022884"/>
    </source>
</evidence>
<accession>A0A5C6EEA7</accession>
<dbReference type="InterPro" id="IPR001737">
    <property type="entry name" value="KsgA/Erm"/>
</dbReference>
<dbReference type="Gene3D" id="3.40.50.150">
    <property type="entry name" value="Vaccinia Virus protein VP39"/>
    <property type="match status" value="1"/>
</dbReference>
<keyword evidence="3" id="KW-0949">S-adenosyl-L-methionine</keyword>
<keyword evidence="1 5" id="KW-0489">Methyltransferase</keyword>
<keyword evidence="2 5" id="KW-0808">Transferase</keyword>
<evidence type="ECO:0000256" key="3">
    <source>
        <dbReference type="ARBA" id="ARBA00022691"/>
    </source>
</evidence>
<sequence>MSTHAARFRSRNYWNCAAAVFQEWLREPTQVASVVPSSPVLLNQIVDRDCIKTASSIIDLGPGTGGTTEAILDRANDTCRVLAIEKTEGFIEPLRSIDDARLTIEHGDVIELERILLAHDVRSPDVILSGIPFSSLSPDAAASIMQSIHRVLASDGTFIAYQLRNDVARYAEKHFGTPESTEMVWLNIPPLTIYTWRKNGPY</sequence>
<dbReference type="RefSeq" id="WP_146598652.1">
    <property type="nucleotide sequence ID" value="NZ_SJPY01000001.1"/>
</dbReference>
<gene>
    <name evidence="5" type="ORF">Q31b_12390</name>
</gene>
<dbReference type="AlphaFoldDB" id="A0A5C6EEA7"/>
<dbReference type="SUPFAM" id="SSF53335">
    <property type="entry name" value="S-adenosyl-L-methionine-dependent methyltransferases"/>
    <property type="match status" value="1"/>
</dbReference>
<dbReference type="CDD" id="cd02440">
    <property type="entry name" value="AdoMet_MTases"/>
    <property type="match status" value="1"/>
</dbReference>
<dbReference type="PANTHER" id="PTHR11727">
    <property type="entry name" value="DIMETHYLADENOSINE TRANSFERASE"/>
    <property type="match status" value="1"/>
</dbReference>
<dbReference type="Pfam" id="PF00398">
    <property type="entry name" value="RrnaAD"/>
    <property type="match status" value="1"/>
</dbReference>
<protein>
    <submittedName>
        <fullName evidence="5">16S ribosomal RNA methyltransferase KsgA/Dim1 family protein</fullName>
    </submittedName>
</protein>
<evidence type="ECO:0000313" key="6">
    <source>
        <dbReference type="Proteomes" id="UP000315471"/>
    </source>
</evidence>
<dbReference type="Proteomes" id="UP000315471">
    <property type="component" value="Unassembled WGS sequence"/>
</dbReference>